<dbReference type="EMBL" id="KQ964254">
    <property type="protein sequence ID" value="KXJ89899.1"/>
    <property type="molecule type" value="Genomic_DNA"/>
</dbReference>
<dbReference type="GO" id="GO:0008061">
    <property type="term" value="F:chitin binding"/>
    <property type="evidence" value="ECO:0007669"/>
    <property type="project" value="UniProtKB-KW"/>
</dbReference>
<dbReference type="Pfam" id="PF01476">
    <property type="entry name" value="LysM"/>
    <property type="match status" value="3"/>
</dbReference>
<feature type="domain" description="LysM" evidence="7">
    <location>
        <begin position="252"/>
        <end position="298"/>
    </location>
</feature>
<name>A0A136IYM4_9PEZI</name>
<dbReference type="Proteomes" id="UP000070501">
    <property type="component" value="Unassembled WGS sequence"/>
</dbReference>
<comment type="similarity">
    <text evidence="4">Belongs to the secreted LysM effector family.</text>
</comment>
<feature type="region of interest" description="Disordered" evidence="5">
    <location>
        <begin position="308"/>
        <end position="333"/>
    </location>
</feature>
<feature type="domain" description="LysM" evidence="7">
    <location>
        <begin position="159"/>
        <end position="205"/>
    </location>
</feature>
<evidence type="ECO:0000256" key="1">
    <source>
        <dbReference type="ARBA" id="ARBA00022669"/>
    </source>
</evidence>
<feature type="compositionally biased region" description="Low complexity" evidence="5">
    <location>
        <begin position="112"/>
        <end position="140"/>
    </location>
</feature>
<feature type="signal peptide" evidence="6">
    <location>
        <begin position="1"/>
        <end position="27"/>
    </location>
</feature>
<feature type="domain" description="LysM" evidence="7">
    <location>
        <begin position="344"/>
        <end position="390"/>
    </location>
</feature>
<evidence type="ECO:0000256" key="5">
    <source>
        <dbReference type="SAM" id="MobiDB-lite"/>
    </source>
</evidence>
<evidence type="ECO:0000256" key="4">
    <source>
        <dbReference type="ARBA" id="ARBA00044955"/>
    </source>
</evidence>
<evidence type="ECO:0000259" key="7">
    <source>
        <dbReference type="PROSITE" id="PS51782"/>
    </source>
</evidence>
<feature type="chain" id="PRO_5007293284" description="LysM domain-containing protein" evidence="6">
    <location>
        <begin position="28"/>
        <end position="500"/>
    </location>
</feature>
<dbReference type="InterPro" id="IPR052210">
    <property type="entry name" value="LysM1-like"/>
</dbReference>
<dbReference type="InterPro" id="IPR018392">
    <property type="entry name" value="LysM"/>
</dbReference>
<dbReference type="CDD" id="cd00118">
    <property type="entry name" value="LysM"/>
    <property type="match status" value="3"/>
</dbReference>
<dbReference type="Gene3D" id="3.10.350.10">
    <property type="entry name" value="LysM domain"/>
    <property type="match status" value="3"/>
</dbReference>
<sequence>MGNSWTTSPRAILASIALLGGFQLVSGTPFPVQTGNGAVLGSRAEKPKMPTDPNTYSGCIWWFDNDGSKTCSELIRSWAVKERDFILWNPSITEGCGNFITGRSYCIEAGISAPPEEPTSSSSSVRPTSTTTTAEPTRPTNGIETPSPLHPGLVSNCDQFYMVKQGDSCAAITAEFGITQQQLAEWNPTVGDSCGGLWADTWACVHTIGLVVTTQKTMAPTTTKPTTTITSAGNGIKTPSPLQPGLVNNCDKFYMVKAGDTCAAIAAQHGITQAEFELWNPKTGDACTNIWADTWACVHIIGLPTTTNKPTTTTKPPATTTTPSGNGIKTPSPVQPSMVANCDKFDMVQAGDTCAAIAAKNGITVSRLQAWNKGLKTDCSGLWANAWACVHTIGYESATKETCATSGKGWGGNKAAARTRVTYWCDGQDKSDGVGGYATAQTKKGCFDLPDGSSKAEFWARNDFGIGTKLSLELCNEIVRVPINSCELGGTAVHEGWWVK</sequence>
<dbReference type="PANTHER" id="PTHR34997:SF2">
    <property type="entry name" value="LYSM DOMAIN-CONTAINING PROTEIN-RELATED"/>
    <property type="match status" value="1"/>
</dbReference>
<dbReference type="STRING" id="196109.A0A136IYM4"/>
<evidence type="ECO:0000256" key="6">
    <source>
        <dbReference type="SAM" id="SignalP"/>
    </source>
</evidence>
<keyword evidence="2 6" id="KW-0732">Signal</keyword>
<feature type="compositionally biased region" description="Low complexity" evidence="5">
    <location>
        <begin position="308"/>
        <end position="323"/>
    </location>
</feature>
<evidence type="ECO:0000256" key="2">
    <source>
        <dbReference type="ARBA" id="ARBA00022729"/>
    </source>
</evidence>
<feature type="region of interest" description="Disordered" evidence="5">
    <location>
        <begin position="111"/>
        <end position="148"/>
    </location>
</feature>
<dbReference type="OrthoDB" id="2281372at2759"/>
<proteinExistence type="inferred from homology"/>
<keyword evidence="1" id="KW-0147">Chitin-binding</keyword>
<dbReference type="SUPFAM" id="SSF54106">
    <property type="entry name" value="LysM domain"/>
    <property type="match status" value="3"/>
</dbReference>
<keyword evidence="9" id="KW-1185">Reference proteome</keyword>
<dbReference type="PROSITE" id="PS51782">
    <property type="entry name" value="LYSM"/>
    <property type="match status" value="3"/>
</dbReference>
<gene>
    <name evidence="8" type="ORF">Micbo1qcDRAFT_121333</name>
</gene>
<keyword evidence="3" id="KW-0843">Virulence</keyword>
<dbReference type="InterPro" id="IPR036779">
    <property type="entry name" value="LysM_dom_sf"/>
</dbReference>
<evidence type="ECO:0000313" key="8">
    <source>
        <dbReference type="EMBL" id="KXJ89899.1"/>
    </source>
</evidence>
<dbReference type="AlphaFoldDB" id="A0A136IYM4"/>
<dbReference type="InParanoid" id="A0A136IYM4"/>
<organism evidence="8 9">
    <name type="scientific">Microdochium bolleyi</name>
    <dbReference type="NCBI Taxonomy" id="196109"/>
    <lineage>
        <taxon>Eukaryota</taxon>
        <taxon>Fungi</taxon>
        <taxon>Dikarya</taxon>
        <taxon>Ascomycota</taxon>
        <taxon>Pezizomycotina</taxon>
        <taxon>Sordariomycetes</taxon>
        <taxon>Xylariomycetidae</taxon>
        <taxon>Xylariales</taxon>
        <taxon>Microdochiaceae</taxon>
        <taxon>Microdochium</taxon>
    </lineage>
</organism>
<dbReference type="PANTHER" id="PTHR34997">
    <property type="entry name" value="AM15"/>
    <property type="match status" value="1"/>
</dbReference>
<dbReference type="SMART" id="SM00257">
    <property type="entry name" value="LysM"/>
    <property type="match status" value="3"/>
</dbReference>
<accession>A0A136IYM4</accession>
<reference evidence="9" key="1">
    <citation type="submission" date="2016-02" db="EMBL/GenBank/DDBJ databases">
        <title>Draft genome sequence of Microdochium bolleyi, a fungal endophyte of beachgrass.</title>
        <authorList>
            <consortium name="DOE Joint Genome Institute"/>
            <person name="David A.S."/>
            <person name="May G."/>
            <person name="Haridas S."/>
            <person name="Lim J."/>
            <person name="Wang M."/>
            <person name="Labutti K."/>
            <person name="Lipzen A."/>
            <person name="Barry K."/>
            <person name="Grigoriev I.V."/>
        </authorList>
    </citation>
    <scope>NUCLEOTIDE SEQUENCE [LARGE SCALE GENOMIC DNA]</scope>
    <source>
        <strain evidence="9">J235TASD1</strain>
    </source>
</reference>
<evidence type="ECO:0000256" key="3">
    <source>
        <dbReference type="ARBA" id="ARBA00023026"/>
    </source>
</evidence>
<protein>
    <recommendedName>
        <fullName evidence="7">LysM domain-containing protein</fullName>
    </recommendedName>
</protein>
<evidence type="ECO:0000313" key="9">
    <source>
        <dbReference type="Proteomes" id="UP000070501"/>
    </source>
</evidence>